<feature type="signal peptide" evidence="3">
    <location>
        <begin position="1"/>
        <end position="22"/>
    </location>
</feature>
<feature type="transmembrane region" description="Helical" evidence="2">
    <location>
        <begin position="351"/>
        <end position="372"/>
    </location>
</feature>
<feature type="transmembrane region" description="Helical" evidence="2">
    <location>
        <begin position="321"/>
        <end position="342"/>
    </location>
</feature>
<sequence>MPPLKIKYLLSLLFCVSISLKAQTVHCLTNNSSLQINSYDVLPDKHYSFDQIRTSTTLRFTANDSLSTLAADYYWIKVIIENPYPNNENYRISLSLKLNYILYSFDNSTKTWRSHNAGLAVPDNQQERGIAPCVLQGGTKDTLYLKINVRDIQAYGYTIKPTITMEKEISFNGRKDILWILWLICMAVLLSFSCYNLFIYFQLKDDIYICYLVVQIGAIIFITSFKHFFNVFLPFGFYNIRLNADGSTYYYDLNAFLLHISSTIIFAGMIQLTRSYLRTKVLLPAWDNLLKYLLYAYIVVELIPAIITITGIYYLDNYTLLYDNIFILIIALVIFSTCIVAYKRKIRAARYFLLANTLPIIFGTCTAVYFIINSAPTYSRNGSFLPEIAIISQIFTFAVVLVARIRVVNEELKAKELEVGKLAADIALTEYKHTLIEQENEFIISAIQQEKDKNELLQQKLELNQRELVGNSLYIHQKNKLLADLKDQIQDIDNLYPNVKHPGLKSIRSSLKDSQYLDLEWDKFKLHFEQVHPDFFKTLRSKHPSLTQNELRLYAYFHIHLSTKEIAALLNIAPASVRQAKARLNKKMAGAFQSPEQN</sequence>
<evidence type="ECO:0000313" key="6">
    <source>
        <dbReference type="Proteomes" id="UP000468388"/>
    </source>
</evidence>
<dbReference type="AlphaFoldDB" id="A0A6N8JI31"/>
<feature type="transmembrane region" description="Helical" evidence="2">
    <location>
        <begin position="249"/>
        <end position="272"/>
    </location>
</feature>
<dbReference type="GO" id="GO:0006355">
    <property type="term" value="P:regulation of DNA-templated transcription"/>
    <property type="evidence" value="ECO:0007669"/>
    <property type="project" value="InterPro"/>
</dbReference>
<organism evidence="5 6">
    <name type="scientific">Chitinophaga oryziterrae</name>
    <dbReference type="NCBI Taxonomy" id="1031224"/>
    <lineage>
        <taxon>Bacteria</taxon>
        <taxon>Pseudomonadati</taxon>
        <taxon>Bacteroidota</taxon>
        <taxon>Chitinophagia</taxon>
        <taxon>Chitinophagales</taxon>
        <taxon>Chitinophagaceae</taxon>
        <taxon>Chitinophaga</taxon>
    </lineage>
</organism>
<protein>
    <recommendedName>
        <fullName evidence="4">7TM-DISM receptor extracellular domain-containing protein</fullName>
    </recommendedName>
</protein>
<feature type="chain" id="PRO_5026801337" description="7TM-DISM receptor extracellular domain-containing protein" evidence="3">
    <location>
        <begin position="23"/>
        <end position="598"/>
    </location>
</feature>
<evidence type="ECO:0000259" key="4">
    <source>
        <dbReference type="Pfam" id="PF07695"/>
    </source>
</evidence>
<dbReference type="Proteomes" id="UP000468388">
    <property type="component" value="Unassembled WGS sequence"/>
</dbReference>
<feature type="transmembrane region" description="Helical" evidence="2">
    <location>
        <begin position="292"/>
        <end position="315"/>
    </location>
</feature>
<gene>
    <name evidence="5" type="ORF">GO495_25825</name>
</gene>
<reference evidence="5 6" key="1">
    <citation type="submission" date="2019-12" db="EMBL/GenBank/DDBJ databases">
        <title>The draft genomic sequence of strain Chitinophaga oryziterrae JCM 16595.</title>
        <authorList>
            <person name="Zhang X."/>
        </authorList>
    </citation>
    <scope>NUCLEOTIDE SEQUENCE [LARGE SCALE GENOMIC DNA]</scope>
    <source>
        <strain evidence="5 6">JCM 16595</strain>
    </source>
</reference>
<dbReference type="EMBL" id="WRXO01000010">
    <property type="protein sequence ID" value="MVT44039.1"/>
    <property type="molecule type" value="Genomic_DNA"/>
</dbReference>
<feature type="transmembrane region" description="Helical" evidence="2">
    <location>
        <begin position="384"/>
        <end position="403"/>
    </location>
</feature>
<evidence type="ECO:0000256" key="1">
    <source>
        <dbReference type="SAM" id="Coils"/>
    </source>
</evidence>
<accession>A0A6N8JI31</accession>
<name>A0A6N8JI31_9BACT</name>
<evidence type="ECO:0000256" key="2">
    <source>
        <dbReference type="SAM" id="Phobius"/>
    </source>
</evidence>
<feature type="transmembrane region" description="Helical" evidence="2">
    <location>
        <begin position="208"/>
        <end position="229"/>
    </location>
</feature>
<keyword evidence="2" id="KW-1133">Transmembrane helix</keyword>
<evidence type="ECO:0000313" key="5">
    <source>
        <dbReference type="EMBL" id="MVT44039.1"/>
    </source>
</evidence>
<evidence type="ECO:0000256" key="3">
    <source>
        <dbReference type="SAM" id="SignalP"/>
    </source>
</evidence>
<feature type="transmembrane region" description="Helical" evidence="2">
    <location>
        <begin position="177"/>
        <end position="201"/>
    </location>
</feature>
<dbReference type="InterPro" id="IPR016032">
    <property type="entry name" value="Sig_transdc_resp-reg_C-effctor"/>
</dbReference>
<comment type="caution">
    <text evidence="5">The sequence shown here is derived from an EMBL/GenBank/DDBJ whole genome shotgun (WGS) entry which is preliminary data.</text>
</comment>
<keyword evidence="3" id="KW-0732">Signal</keyword>
<feature type="domain" description="7TM-DISM receptor extracellular" evidence="4">
    <location>
        <begin position="180"/>
        <end position="404"/>
    </location>
</feature>
<keyword evidence="1" id="KW-0175">Coiled coil</keyword>
<feature type="coiled-coil region" evidence="1">
    <location>
        <begin position="446"/>
        <end position="495"/>
    </location>
</feature>
<dbReference type="InterPro" id="IPR011623">
    <property type="entry name" value="7TMR_DISM_rcpt_extracell_dom1"/>
</dbReference>
<keyword evidence="2" id="KW-0812">Transmembrane</keyword>
<dbReference type="GO" id="GO:0003677">
    <property type="term" value="F:DNA binding"/>
    <property type="evidence" value="ECO:0007669"/>
    <property type="project" value="InterPro"/>
</dbReference>
<dbReference type="SUPFAM" id="SSF46894">
    <property type="entry name" value="C-terminal effector domain of the bipartite response regulators"/>
    <property type="match status" value="1"/>
</dbReference>
<dbReference type="Pfam" id="PF07695">
    <property type="entry name" value="7TMR-DISM_7TM"/>
    <property type="match status" value="1"/>
</dbReference>
<keyword evidence="2" id="KW-0472">Membrane</keyword>
<keyword evidence="6" id="KW-1185">Reference proteome</keyword>
<proteinExistence type="predicted"/>